<dbReference type="SUPFAM" id="SSF52172">
    <property type="entry name" value="CheY-like"/>
    <property type="match status" value="1"/>
</dbReference>
<evidence type="ECO:0000313" key="10">
    <source>
        <dbReference type="EMBL" id="MBO8474642.1"/>
    </source>
</evidence>
<dbReference type="AlphaFoldDB" id="A0A9D9ILS8"/>
<dbReference type="Pfam" id="PF00486">
    <property type="entry name" value="Trans_reg_C"/>
    <property type="match status" value="1"/>
</dbReference>
<dbReference type="Pfam" id="PF00072">
    <property type="entry name" value="Response_reg"/>
    <property type="match status" value="1"/>
</dbReference>
<evidence type="ECO:0000256" key="2">
    <source>
        <dbReference type="ARBA" id="ARBA00023012"/>
    </source>
</evidence>
<evidence type="ECO:0000259" key="8">
    <source>
        <dbReference type="PROSITE" id="PS50110"/>
    </source>
</evidence>
<dbReference type="InterPro" id="IPR036388">
    <property type="entry name" value="WH-like_DNA-bd_sf"/>
</dbReference>
<dbReference type="CDD" id="cd00383">
    <property type="entry name" value="trans_reg_C"/>
    <property type="match status" value="1"/>
</dbReference>
<dbReference type="Gene3D" id="6.10.250.690">
    <property type="match status" value="1"/>
</dbReference>
<evidence type="ECO:0000259" key="9">
    <source>
        <dbReference type="PROSITE" id="PS51755"/>
    </source>
</evidence>
<dbReference type="InterPro" id="IPR001867">
    <property type="entry name" value="OmpR/PhoB-type_DNA-bd"/>
</dbReference>
<dbReference type="InterPro" id="IPR011006">
    <property type="entry name" value="CheY-like_superfamily"/>
</dbReference>
<name>A0A9D9ILS8_9BACT</name>
<dbReference type="GO" id="GO:0000156">
    <property type="term" value="F:phosphorelay response regulator activity"/>
    <property type="evidence" value="ECO:0007669"/>
    <property type="project" value="TreeGrafter"/>
</dbReference>
<dbReference type="Proteomes" id="UP000823757">
    <property type="component" value="Unassembled WGS sequence"/>
</dbReference>
<keyword evidence="2" id="KW-0902">Two-component regulatory system</keyword>
<sequence>MKILIVEDEEALVELMSAALKKEGFVVETASDYHTAVSKLAVYAYDCVLLDIMLPGGSGLDLLRKLKADGDRTNVIITSAKGSLDDKVTGLGLGADDYLAKPFHMAELVARIRSVVRRSSNAGNLAFVCGNVSLEPDTGAVSVAGVPVQLLKKEFDILKYFMQRPGNIVDKAVLAEAVWGDHVDQADDFQFVYAQVKNLRKKLDAAGSDMEIKSVYGFGYKFVTKN</sequence>
<evidence type="ECO:0000256" key="6">
    <source>
        <dbReference type="PROSITE-ProRule" id="PRU00169"/>
    </source>
</evidence>
<evidence type="ECO:0000313" key="11">
    <source>
        <dbReference type="Proteomes" id="UP000823757"/>
    </source>
</evidence>
<feature type="modified residue" description="4-aspartylphosphate" evidence="6">
    <location>
        <position position="51"/>
    </location>
</feature>
<keyword evidence="5" id="KW-0804">Transcription</keyword>
<comment type="caution">
    <text evidence="10">The sequence shown here is derived from an EMBL/GenBank/DDBJ whole genome shotgun (WGS) entry which is preliminary data.</text>
</comment>
<dbReference type="EMBL" id="JADIMD010000077">
    <property type="protein sequence ID" value="MBO8474642.1"/>
    <property type="molecule type" value="Genomic_DNA"/>
</dbReference>
<dbReference type="SMART" id="SM00448">
    <property type="entry name" value="REC"/>
    <property type="match status" value="1"/>
</dbReference>
<keyword evidence="1 6" id="KW-0597">Phosphoprotein</keyword>
<protein>
    <submittedName>
        <fullName evidence="10">Response regulator transcription factor</fullName>
    </submittedName>
</protein>
<evidence type="ECO:0000256" key="1">
    <source>
        <dbReference type="ARBA" id="ARBA00022553"/>
    </source>
</evidence>
<dbReference type="GO" id="GO:0032993">
    <property type="term" value="C:protein-DNA complex"/>
    <property type="evidence" value="ECO:0007669"/>
    <property type="project" value="TreeGrafter"/>
</dbReference>
<feature type="domain" description="Response regulatory" evidence="8">
    <location>
        <begin position="2"/>
        <end position="116"/>
    </location>
</feature>
<feature type="domain" description="OmpR/PhoB-type" evidence="9">
    <location>
        <begin position="124"/>
        <end position="224"/>
    </location>
</feature>
<dbReference type="SMART" id="SM00862">
    <property type="entry name" value="Trans_reg_C"/>
    <property type="match status" value="1"/>
</dbReference>
<keyword evidence="4 7" id="KW-0238">DNA-binding</keyword>
<dbReference type="PANTHER" id="PTHR48111:SF22">
    <property type="entry name" value="REGULATOR OF RPOS"/>
    <property type="match status" value="1"/>
</dbReference>
<accession>A0A9D9ILS8</accession>
<dbReference type="PROSITE" id="PS50110">
    <property type="entry name" value="RESPONSE_REGULATORY"/>
    <property type="match status" value="1"/>
</dbReference>
<evidence type="ECO:0000256" key="7">
    <source>
        <dbReference type="PROSITE-ProRule" id="PRU01091"/>
    </source>
</evidence>
<dbReference type="PROSITE" id="PS51755">
    <property type="entry name" value="OMPR_PHOB"/>
    <property type="match status" value="1"/>
</dbReference>
<evidence type="ECO:0000256" key="5">
    <source>
        <dbReference type="ARBA" id="ARBA00023163"/>
    </source>
</evidence>
<dbReference type="PANTHER" id="PTHR48111">
    <property type="entry name" value="REGULATOR OF RPOS"/>
    <property type="match status" value="1"/>
</dbReference>
<dbReference type="GO" id="GO:0005829">
    <property type="term" value="C:cytosol"/>
    <property type="evidence" value="ECO:0007669"/>
    <property type="project" value="TreeGrafter"/>
</dbReference>
<feature type="DNA-binding region" description="OmpR/PhoB-type" evidence="7">
    <location>
        <begin position="124"/>
        <end position="224"/>
    </location>
</feature>
<dbReference type="InterPro" id="IPR001789">
    <property type="entry name" value="Sig_transdc_resp-reg_receiver"/>
</dbReference>
<dbReference type="GO" id="GO:0006355">
    <property type="term" value="P:regulation of DNA-templated transcription"/>
    <property type="evidence" value="ECO:0007669"/>
    <property type="project" value="InterPro"/>
</dbReference>
<organism evidence="10 11">
    <name type="scientific">Candidatus Cryptobacteroides faecigallinarum</name>
    <dbReference type="NCBI Taxonomy" id="2840763"/>
    <lineage>
        <taxon>Bacteria</taxon>
        <taxon>Pseudomonadati</taxon>
        <taxon>Bacteroidota</taxon>
        <taxon>Bacteroidia</taxon>
        <taxon>Bacteroidales</taxon>
        <taxon>Candidatus Cryptobacteroides</taxon>
    </lineage>
</organism>
<evidence type="ECO:0000256" key="4">
    <source>
        <dbReference type="ARBA" id="ARBA00023125"/>
    </source>
</evidence>
<keyword evidence="3" id="KW-0805">Transcription regulation</keyword>
<reference evidence="10" key="2">
    <citation type="journal article" date="2021" name="PeerJ">
        <title>Extensive microbial diversity within the chicken gut microbiome revealed by metagenomics and culture.</title>
        <authorList>
            <person name="Gilroy R."/>
            <person name="Ravi A."/>
            <person name="Getino M."/>
            <person name="Pursley I."/>
            <person name="Horton D.L."/>
            <person name="Alikhan N.F."/>
            <person name="Baker D."/>
            <person name="Gharbi K."/>
            <person name="Hall N."/>
            <person name="Watson M."/>
            <person name="Adriaenssens E.M."/>
            <person name="Foster-Nyarko E."/>
            <person name="Jarju S."/>
            <person name="Secka A."/>
            <person name="Antonio M."/>
            <person name="Oren A."/>
            <person name="Chaudhuri R.R."/>
            <person name="La Ragione R."/>
            <person name="Hildebrand F."/>
            <person name="Pallen M.J."/>
        </authorList>
    </citation>
    <scope>NUCLEOTIDE SEQUENCE</scope>
    <source>
        <strain evidence="10">B1-13419</strain>
    </source>
</reference>
<dbReference type="Gene3D" id="3.40.50.2300">
    <property type="match status" value="1"/>
</dbReference>
<gene>
    <name evidence="10" type="ORF">IAB91_05070</name>
</gene>
<evidence type="ECO:0000256" key="3">
    <source>
        <dbReference type="ARBA" id="ARBA00023015"/>
    </source>
</evidence>
<reference evidence="10" key="1">
    <citation type="submission" date="2020-10" db="EMBL/GenBank/DDBJ databases">
        <authorList>
            <person name="Gilroy R."/>
        </authorList>
    </citation>
    <scope>NUCLEOTIDE SEQUENCE</scope>
    <source>
        <strain evidence="10">B1-13419</strain>
    </source>
</reference>
<dbReference type="Gene3D" id="1.10.10.10">
    <property type="entry name" value="Winged helix-like DNA-binding domain superfamily/Winged helix DNA-binding domain"/>
    <property type="match status" value="1"/>
</dbReference>
<dbReference type="InterPro" id="IPR039420">
    <property type="entry name" value="WalR-like"/>
</dbReference>
<proteinExistence type="predicted"/>
<dbReference type="GO" id="GO:0000976">
    <property type="term" value="F:transcription cis-regulatory region binding"/>
    <property type="evidence" value="ECO:0007669"/>
    <property type="project" value="TreeGrafter"/>
</dbReference>